<dbReference type="AlphaFoldDB" id="A0A3M7KW52"/>
<feature type="non-terminal residue" evidence="6">
    <location>
        <position position="1"/>
    </location>
</feature>
<comment type="subcellular location">
    <subcellularLocation>
        <location evidence="1">Nucleus</location>
    </subcellularLocation>
</comment>
<proteinExistence type="inferred from homology"/>
<evidence type="ECO:0000256" key="3">
    <source>
        <dbReference type="ARBA" id="ARBA00023242"/>
    </source>
</evidence>
<dbReference type="Proteomes" id="UP000279271">
    <property type="component" value="Unassembled WGS sequence"/>
</dbReference>
<dbReference type="InterPro" id="IPR022783">
    <property type="entry name" value="GCFC_dom"/>
</dbReference>
<gene>
    <name evidence="6" type="ORF">APUTEX25_002567</name>
</gene>
<evidence type="ECO:0000259" key="5">
    <source>
        <dbReference type="Pfam" id="PF07842"/>
    </source>
</evidence>
<evidence type="ECO:0000256" key="4">
    <source>
        <dbReference type="SAM" id="MobiDB-lite"/>
    </source>
</evidence>
<dbReference type="GO" id="GO:0005634">
    <property type="term" value="C:nucleus"/>
    <property type="evidence" value="ECO:0007669"/>
    <property type="project" value="UniProtKB-SubCell"/>
</dbReference>
<sequence>NAGAWARQEAQRKAEAGDAALERLVAALPGSGVREAGSTGSPDPELEFHGATSSESEGDVDEYRNTRDKILQAGWGLDFHIFVEDIGEIVAADTLFLDAAEPYGTLRAVRAELDGWRRRQPAAYRDAYVAAAAPALFAPWVRLELLAWEPLDARAPFTDLAWYSQLFTFGQGDEQEGAAGEGGPAATTTNNEDDLTVPRLVSSLVLPAARRALAPGAWSPLSVRQSRGAAALLAALEDHLPGEEAAVAELNAGVRAAVEEAVAEALAGPPPVRPAAVLAAAPRARLHAAARFNRALRLLRSLALLDEVMPGGWARQLALDRLLAGALLPAVSATPAITPALAAERGARMAGALLPPWIQAVPRHPAVAALGENLEALRARQGEGEAEARARLETALGMLGA</sequence>
<dbReference type="PANTHER" id="PTHR12214:SF0">
    <property type="entry name" value="LD29489P"/>
    <property type="match status" value="1"/>
</dbReference>
<keyword evidence="3" id="KW-0539">Nucleus</keyword>
<dbReference type="Pfam" id="PF07842">
    <property type="entry name" value="GCFC"/>
    <property type="match status" value="1"/>
</dbReference>
<evidence type="ECO:0000313" key="7">
    <source>
        <dbReference type="Proteomes" id="UP000279271"/>
    </source>
</evidence>
<evidence type="ECO:0000256" key="2">
    <source>
        <dbReference type="ARBA" id="ARBA00010801"/>
    </source>
</evidence>
<dbReference type="GO" id="GO:0000398">
    <property type="term" value="P:mRNA splicing, via spliceosome"/>
    <property type="evidence" value="ECO:0007669"/>
    <property type="project" value="InterPro"/>
</dbReference>
<accession>A0A3M7KW52</accession>
<organism evidence="6 7">
    <name type="scientific">Auxenochlorella protothecoides</name>
    <name type="common">Green microalga</name>
    <name type="synonym">Chlorella protothecoides</name>
    <dbReference type="NCBI Taxonomy" id="3075"/>
    <lineage>
        <taxon>Eukaryota</taxon>
        <taxon>Viridiplantae</taxon>
        <taxon>Chlorophyta</taxon>
        <taxon>core chlorophytes</taxon>
        <taxon>Trebouxiophyceae</taxon>
        <taxon>Chlorellales</taxon>
        <taxon>Chlorellaceae</taxon>
        <taxon>Auxenochlorella</taxon>
    </lineage>
</organism>
<dbReference type="InterPro" id="IPR012890">
    <property type="entry name" value="GCFC2-like"/>
</dbReference>
<dbReference type="PANTHER" id="PTHR12214">
    <property type="entry name" value="GC-RICH SEQUENCE DNA-BINDING FACTOR"/>
    <property type="match status" value="1"/>
</dbReference>
<feature type="region of interest" description="Disordered" evidence="4">
    <location>
        <begin position="31"/>
        <end position="61"/>
    </location>
</feature>
<feature type="domain" description="GCF C-terminal" evidence="5">
    <location>
        <begin position="106"/>
        <end position="262"/>
    </location>
</feature>
<protein>
    <recommendedName>
        <fullName evidence="5">GCF C-terminal domain-containing protein</fullName>
    </recommendedName>
</protein>
<reference evidence="7" key="1">
    <citation type="journal article" date="2018" name="Algal Res.">
        <title>Characterization of plant carbon substrate utilization by Auxenochlorella protothecoides.</title>
        <authorList>
            <person name="Vogler B.W."/>
            <person name="Starkenburg S.R."/>
            <person name="Sudasinghe N."/>
            <person name="Schambach J.Y."/>
            <person name="Rollin J.A."/>
            <person name="Pattathil S."/>
            <person name="Barry A.N."/>
        </authorList>
    </citation>
    <scope>NUCLEOTIDE SEQUENCE [LARGE SCALE GENOMIC DNA]</scope>
    <source>
        <strain evidence="7">UTEX 25</strain>
    </source>
</reference>
<comment type="caution">
    <text evidence="6">The sequence shown here is derived from an EMBL/GenBank/DDBJ whole genome shotgun (WGS) entry which is preliminary data.</text>
</comment>
<dbReference type="GO" id="GO:0003677">
    <property type="term" value="F:DNA binding"/>
    <property type="evidence" value="ECO:0007669"/>
    <property type="project" value="InterPro"/>
</dbReference>
<evidence type="ECO:0000256" key="1">
    <source>
        <dbReference type="ARBA" id="ARBA00004123"/>
    </source>
</evidence>
<name>A0A3M7KW52_AUXPR</name>
<comment type="similarity">
    <text evidence="2">Belongs to the GCF family.</text>
</comment>
<evidence type="ECO:0000313" key="6">
    <source>
        <dbReference type="EMBL" id="RMZ53990.1"/>
    </source>
</evidence>
<feature type="region of interest" description="Disordered" evidence="4">
    <location>
        <begin position="173"/>
        <end position="193"/>
    </location>
</feature>
<dbReference type="EMBL" id="QOKY01000184">
    <property type="protein sequence ID" value="RMZ53990.1"/>
    <property type="molecule type" value="Genomic_DNA"/>
</dbReference>